<dbReference type="PANTHER" id="PTHR24123">
    <property type="entry name" value="ANKYRIN REPEAT-CONTAINING"/>
    <property type="match status" value="1"/>
</dbReference>
<proteinExistence type="predicted"/>
<evidence type="ECO:0000256" key="1">
    <source>
        <dbReference type="ARBA" id="ARBA00022737"/>
    </source>
</evidence>
<feature type="repeat" description="ANK" evidence="3">
    <location>
        <begin position="482"/>
        <end position="514"/>
    </location>
</feature>
<dbReference type="InterPro" id="IPR002110">
    <property type="entry name" value="Ankyrin_rpt"/>
</dbReference>
<dbReference type="InterPro" id="IPR051165">
    <property type="entry name" value="Multifunctional_ANK_Repeat"/>
</dbReference>
<reference evidence="4" key="1">
    <citation type="submission" date="2024-02" db="EMBL/GenBank/DDBJ databases">
        <authorList>
            <consortium name="ELIXIR-Norway"/>
            <consortium name="Elixir Norway"/>
        </authorList>
    </citation>
    <scope>NUCLEOTIDE SEQUENCE</scope>
</reference>
<keyword evidence="2 3" id="KW-0040">ANK repeat</keyword>
<dbReference type="SUPFAM" id="SSF48403">
    <property type="entry name" value="Ankyrin repeat"/>
    <property type="match status" value="2"/>
</dbReference>
<protein>
    <submittedName>
        <fullName evidence="4">Uncharacterized protein</fullName>
    </submittedName>
</protein>
<feature type="repeat" description="ANK" evidence="3">
    <location>
        <begin position="81"/>
        <end position="113"/>
    </location>
</feature>
<dbReference type="SMART" id="SM00248">
    <property type="entry name" value="ANK"/>
    <property type="match status" value="10"/>
</dbReference>
<dbReference type="Pfam" id="PF12796">
    <property type="entry name" value="Ank_2"/>
    <property type="match status" value="4"/>
</dbReference>
<feature type="repeat" description="ANK" evidence="3">
    <location>
        <begin position="344"/>
        <end position="376"/>
    </location>
</feature>
<feature type="repeat" description="ANK" evidence="3">
    <location>
        <begin position="377"/>
        <end position="409"/>
    </location>
</feature>
<dbReference type="EMBL" id="OZ019898">
    <property type="protein sequence ID" value="CAK9228389.1"/>
    <property type="molecule type" value="Genomic_DNA"/>
</dbReference>
<keyword evidence="1" id="KW-0677">Repeat</keyword>
<dbReference type="Gene3D" id="1.25.40.20">
    <property type="entry name" value="Ankyrin repeat-containing domain"/>
    <property type="match status" value="5"/>
</dbReference>
<feature type="repeat" description="ANK" evidence="3">
    <location>
        <begin position="581"/>
        <end position="613"/>
    </location>
</feature>
<sequence length="756" mass="82029">MGVPIRMRQVLELEEDESSVSQLLIEAALVGEEATVNDALAHKLVDVNYRGTVSLRVKYSDTVQQEEAPDQVKIEYEEFKTDVTPLFAAAHAGHINITRKLLKAGADVNQKVFRGYATTAAAREGHYMILNLLQRAGAQQLALEDALLEACLFGQGKSVELLISSDMTRPEVLAQALLYASSRGFMDIVAILIKSGVDVNSWHRVLLRSAKPALHANVNCTPLIAAIVARQDLVVKYLLKAGAKTKCKVSLGAWTWDYGAGEELRVGGGAGLAEPYNEAWCAIEYWDSKGSILRMLLEYLSPNDQHNGRTLIFHAILCQNTVATKLLLAAGADAEHCIPTRDGHEFRPLHLAARLGCLAILKLLVAHGCKLNAQTHSGNTALMLCAKVGFQDCFKCLLIAGADVGLLNQQGQSAMSITYVCGSGSSTHDIMWEALKAGHTIYSSNPEVFNSVHFVARLGDVKTLQSLLKQGVGLLINVQDKWGYSPAMIAAKEGHIEAFKLLIYAGADVGLKNYQNETALCVAKSIQTRDSLECILVEAIMADVSKGKQFNALHFAAARGKLEVLMQLMKHGSDINAQDDDDYTPLMLAAKGGHDEACRLLLLAGADTSISTSQGETALTLAKQAASSKTERVIMDHLAKKFVLGGSLLLKHTRQGKGTPHMKSVRMLKCGVLSWGDSSKRNVMCCDAALGPSPRFQRNRKKGDATSPGTFRIITNTGREVHFESSTAANAKLWVQGIKLIILEVSIQATPKMNRH</sequence>
<gene>
    <name evidence="4" type="ORF">CSSPTR1EN2_LOCUS19029</name>
</gene>
<organism evidence="4 5">
    <name type="scientific">Sphagnum troendelagicum</name>
    <dbReference type="NCBI Taxonomy" id="128251"/>
    <lineage>
        <taxon>Eukaryota</taxon>
        <taxon>Viridiplantae</taxon>
        <taxon>Streptophyta</taxon>
        <taxon>Embryophyta</taxon>
        <taxon>Bryophyta</taxon>
        <taxon>Sphagnophytina</taxon>
        <taxon>Sphagnopsida</taxon>
        <taxon>Sphagnales</taxon>
        <taxon>Sphagnaceae</taxon>
        <taxon>Sphagnum</taxon>
    </lineage>
</organism>
<dbReference type="PROSITE" id="PS50297">
    <property type="entry name" value="ANK_REP_REGION"/>
    <property type="match status" value="5"/>
</dbReference>
<evidence type="ECO:0000313" key="5">
    <source>
        <dbReference type="Proteomes" id="UP001497512"/>
    </source>
</evidence>
<name>A0ABP0UR94_9BRYO</name>
<dbReference type="PROSITE" id="PS50088">
    <property type="entry name" value="ANK_REPEAT"/>
    <property type="match status" value="6"/>
</dbReference>
<dbReference type="Proteomes" id="UP001497512">
    <property type="component" value="Chromosome 6"/>
</dbReference>
<evidence type="ECO:0000256" key="2">
    <source>
        <dbReference type="ARBA" id="ARBA00023043"/>
    </source>
</evidence>
<dbReference type="Pfam" id="PF00023">
    <property type="entry name" value="Ank"/>
    <property type="match status" value="1"/>
</dbReference>
<keyword evidence="5" id="KW-1185">Reference proteome</keyword>
<dbReference type="PANTHER" id="PTHR24123:SF139">
    <property type="entry name" value="ANKYRIN"/>
    <property type="match status" value="1"/>
</dbReference>
<evidence type="ECO:0000313" key="4">
    <source>
        <dbReference type="EMBL" id="CAK9228389.1"/>
    </source>
</evidence>
<accession>A0ABP0UR94</accession>
<evidence type="ECO:0000256" key="3">
    <source>
        <dbReference type="PROSITE-ProRule" id="PRU00023"/>
    </source>
</evidence>
<dbReference type="InterPro" id="IPR036770">
    <property type="entry name" value="Ankyrin_rpt-contain_sf"/>
</dbReference>
<feature type="repeat" description="ANK" evidence="3">
    <location>
        <begin position="548"/>
        <end position="580"/>
    </location>
</feature>
<dbReference type="SUPFAM" id="SSF50729">
    <property type="entry name" value="PH domain-like"/>
    <property type="match status" value="1"/>
</dbReference>